<dbReference type="InterPro" id="IPR043128">
    <property type="entry name" value="Rev_trsase/Diguanyl_cyclase"/>
</dbReference>
<evidence type="ECO:0000259" key="1">
    <source>
        <dbReference type="PROSITE" id="PS50113"/>
    </source>
</evidence>
<evidence type="ECO:0000313" key="3">
    <source>
        <dbReference type="EMBL" id="SDP29229.1"/>
    </source>
</evidence>
<dbReference type="InterPro" id="IPR003018">
    <property type="entry name" value="GAF"/>
</dbReference>
<dbReference type="InterPro" id="IPR052155">
    <property type="entry name" value="Biofilm_reg_signaling"/>
</dbReference>
<dbReference type="SUPFAM" id="SSF55785">
    <property type="entry name" value="PYP-like sensor domain (PAS domain)"/>
    <property type="match status" value="1"/>
</dbReference>
<protein>
    <submittedName>
        <fullName evidence="3">PAS domain S-box-containing protein/diguanylate cyclase (GGDEF) domain-containing protein</fullName>
    </submittedName>
</protein>
<dbReference type="STRING" id="1090615.SAMN04515671_3588"/>
<dbReference type="InterPro" id="IPR035965">
    <property type="entry name" value="PAS-like_dom_sf"/>
</dbReference>
<dbReference type="CDD" id="cd01949">
    <property type="entry name" value="GGDEF"/>
    <property type="match status" value="1"/>
</dbReference>
<accession>A0A1H0RJ44</accession>
<dbReference type="InterPro" id="IPR029787">
    <property type="entry name" value="Nucleotide_cyclase"/>
</dbReference>
<dbReference type="EMBL" id="LT629710">
    <property type="protein sequence ID" value="SDP29229.1"/>
    <property type="molecule type" value="Genomic_DNA"/>
</dbReference>
<dbReference type="PROSITE" id="PS50113">
    <property type="entry name" value="PAC"/>
    <property type="match status" value="1"/>
</dbReference>
<evidence type="ECO:0000259" key="2">
    <source>
        <dbReference type="PROSITE" id="PS50887"/>
    </source>
</evidence>
<dbReference type="InterPro" id="IPR029016">
    <property type="entry name" value="GAF-like_dom_sf"/>
</dbReference>
<dbReference type="SUPFAM" id="SSF55781">
    <property type="entry name" value="GAF domain-like"/>
    <property type="match status" value="1"/>
</dbReference>
<dbReference type="PANTHER" id="PTHR44757">
    <property type="entry name" value="DIGUANYLATE CYCLASE DGCP"/>
    <property type="match status" value="1"/>
</dbReference>
<dbReference type="NCBIfam" id="TIGR00254">
    <property type="entry name" value="GGDEF"/>
    <property type="match status" value="1"/>
</dbReference>
<proteinExistence type="predicted"/>
<sequence>MSAIIGAHRLHQVIIGVHGAPQIAQTVQAITDAVVTFAGFDVAALSVLGSGEVLEMVAVSGSEEARSFLLGTKKARQLYEDEFAVADVWGKLLFVPHGRVSDASGRGWIPPSPTGRTRGRRWHPLDALYAPLHSPTGTLVGVLSVDLPINGRRPGRRQRELLEILALQAGAAIDNANITEQLRASERLFRRSFDRAGIGMALISLAPDNYGRYLRVNPMFCRIVGREENAILQLTSAQLTHPDDQAEDVRQLRALHTGTESMYQRDKRYIKGDGTPVWVTITVSSSGSPNRTADYAIGQIEDITHRREQHQALQHQAQHDPLTGLANRTALITRLLEAVTTAQHTGSTGAVLFIDLDGFKTVNDRHGHPTGDQVLTIVADRIAAAVRPEDLVARIGGDEFVVVADNLTTTHTHQLTTKIITTIGALITLPGGTRLQVQASIGYTPIHPAGHQTPQQLIAEAEPPRHVRTPTGLRAQRFAGL</sequence>
<dbReference type="Pfam" id="PF00990">
    <property type="entry name" value="GGDEF"/>
    <property type="match status" value="1"/>
</dbReference>
<dbReference type="RefSeq" id="WP_090478408.1">
    <property type="nucleotide sequence ID" value="NZ_LT629710.1"/>
</dbReference>
<dbReference type="InterPro" id="IPR000160">
    <property type="entry name" value="GGDEF_dom"/>
</dbReference>
<dbReference type="SMART" id="SM00267">
    <property type="entry name" value="GGDEF"/>
    <property type="match status" value="1"/>
</dbReference>
<dbReference type="NCBIfam" id="TIGR00229">
    <property type="entry name" value="sensory_box"/>
    <property type="match status" value="1"/>
</dbReference>
<dbReference type="Gene3D" id="3.30.450.40">
    <property type="match status" value="1"/>
</dbReference>
<gene>
    <name evidence="3" type="ORF">SAMN04515671_3588</name>
</gene>
<reference evidence="3 4" key="1">
    <citation type="submission" date="2016-10" db="EMBL/GenBank/DDBJ databases">
        <authorList>
            <person name="de Groot N.N."/>
        </authorList>
    </citation>
    <scope>NUCLEOTIDE SEQUENCE [LARGE SCALE GENOMIC DNA]</scope>
    <source>
        <strain evidence="4">P4-7,KCTC 19426,CECT 7604</strain>
    </source>
</reference>
<dbReference type="Pfam" id="PF01590">
    <property type="entry name" value="GAF"/>
    <property type="match status" value="1"/>
</dbReference>
<dbReference type="SMART" id="SM00065">
    <property type="entry name" value="GAF"/>
    <property type="match status" value="1"/>
</dbReference>
<dbReference type="Pfam" id="PF13426">
    <property type="entry name" value="PAS_9"/>
    <property type="match status" value="1"/>
</dbReference>
<dbReference type="InterPro" id="IPR000700">
    <property type="entry name" value="PAS-assoc_C"/>
</dbReference>
<dbReference type="Gene3D" id="3.30.70.270">
    <property type="match status" value="1"/>
</dbReference>
<name>A0A1H0RJ44_9ACTN</name>
<dbReference type="OrthoDB" id="23692at2"/>
<dbReference type="Proteomes" id="UP000198741">
    <property type="component" value="Chromosome I"/>
</dbReference>
<dbReference type="CDD" id="cd00130">
    <property type="entry name" value="PAS"/>
    <property type="match status" value="1"/>
</dbReference>
<organism evidence="3 4">
    <name type="scientific">Nakamurella panacisegetis</name>
    <dbReference type="NCBI Taxonomy" id="1090615"/>
    <lineage>
        <taxon>Bacteria</taxon>
        <taxon>Bacillati</taxon>
        <taxon>Actinomycetota</taxon>
        <taxon>Actinomycetes</taxon>
        <taxon>Nakamurellales</taxon>
        <taxon>Nakamurellaceae</taxon>
        <taxon>Nakamurella</taxon>
    </lineage>
</organism>
<feature type="domain" description="PAC" evidence="1">
    <location>
        <begin position="263"/>
        <end position="315"/>
    </location>
</feature>
<evidence type="ECO:0000313" key="4">
    <source>
        <dbReference type="Proteomes" id="UP000198741"/>
    </source>
</evidence>
<dbReference type="PROSITE" id="PS50887">
    <property type="entry name" value="GGDEF"/>
    <property type="match status" value="1"/>
</dbReference>
<dbReference type="AlphaFoldDB" id="A0A1H0RJ44"/>
<dbReference type="Gene3D" id="3.30.450.20">
    <property type="entry name" value="PAS domain"/>
    <property type="match status" value="1"/>
</dbReference>
<feature type="domain" description="GGDEF" evidence="2">
    <location>
        <begin position="347"/>
        <end position="481"/>
    </location>
</feature>
<dbReference type="PANTHER" id="PTHR44757:SF2">
    <property type="entry name" value="BIOFILM ARCHITECTURE MAINTENANCE PROTEIN MBAA"/>
    <property type="match status" value="1"/>
</dbReference>
<keyword evidence="4" id="KW-1185">Reference proteome</keyword>
<dbReference type="InterPro" id="IPR000014">
    <property type="entry name" value="PAS"/>
</dbReference>
<dbReference type="SUPFAM" id="SSF55073">
    <property type="entry name" value="Nucleotide cyclase"/>
    <property type="match status" value="1"/>
</dbReference>